<dbReference type="AlphaFoldDB" id="Q1IK60"/>
<evidence type="ECO:0000313" key="2">
    <source>
        <dbReference type="EMBL" id="ABF42740.1"/>
    </source>
</evidence>
<feature type="transmembrane region" description="Helical" evidence="1">
    <location>
        <begin position="31"/>
        <end position="51"/>
    </location>
</feature>
<sequence length="84" mass="8823">MLKIITGLFVGFLIGAGCRWFDIPLPGPPKLVGAVLVLSVTAGYVATGRLIEARSPGKRIALNEQWCGGPNGEVISRSVSQSKS</sequence>
<accession>Q1IK60</accession>
<dbReference type="PROSITE" id="PS51257">
    <property type="entry name" value="PROKAR_LIPOPROTEIN"/>
    <property type="match status" value="1"/>
</dbReference>
<keyword evidence="1" id="KW-0812">Transmembrane</keyword>
<reference evidence="2 3" key="1">
    <citation type="journal article" date="2009" name="Appl. Environ. Microbiol.">
        <title>Three genomes from the phylum Acidobacteria provide insight into the lifestyles of these microorganisms in soils.</title>
        <authorList>
            <person name="Ward N.L."/>
            <person name="Challacombe J.F."/>
            <person name="Janssen P.H."/>
            <person name="Henrissat B."/>
            <person name="Coutinho P.M."/>
            <person name="Wu M."/>
            <person name="Xie G."/>
            <person name="Haft D.H."/>
            <person name="Sait M."/>
            <person name="Badger J."/>
            <person name="Barabote R.D."/>
            <person name="Bradley B."/>
            <person name="Brettin T.S."/>
            <person name="Brinkac L.M."/>
            <person name="Bruce D."/>
            <person name="Creasy T."/>
            <person name="Daugherty S.C."/>
            <person name="Davidsen T.M."/>
            <person name="DeBoy R.T."/>
            <person name="Detter J.C."/>
            <person name="Dodson R.J."/>
            <person name="Durkin A.S."/>
            <person name="Ganapathy A."/>
            <person name="Gwinn-Giglio M."/>
            <person name="Han C.S."/>
            <person name="Khouri H."/>
            <person name="Kiss H."/>
            <person name="Kothari S.P."/>
            <person name="Madupu R."/>
            <person name="Nelson K.E."/>
            <person name="Nelson W.C."/>
            <person name="Paulsen I."/>
            <person name="Penn K."/>
            <person name="Ren Q."/>
            <person name="Rosovitz M.J."/>
            <person name="Selengut J.D."/>
            <person name="Shrivastava S."/>
            <person name="Sullivan S.A."/>
            <person name="Tapia R."/>
            <person name="Thompson L.S."/>
            <person name="Watkins K.L."/>
            <person name="Yang Q."/>
            <person name="Yu C."/>
            <person name="Zafar N."/>
            <person name="Zhou L."/>
            <person name="Kuske C.R."/>
        </authorList>
    </citation>
    <scope>NUCLEOTIDE SEQUENCE [LARGE SCALE GENOMIC DNA]</scope>
    <source>
        <strain evidence="2 3">Ellin345</strain>
    </source>
</reference>
<keyword evidence="1" id="KW-0472">Membrane</keyword>
<dbReference type="HOGENOM" id="CLU_2683524_0_0_0"/>
<dbReference type="eggNOG" id="ENOG50302QZ">
    <property type="taxonomic scope" value="Bacteria"/>
</dbReference>
<organism evidence="2 3">
    <name type="scientific">Koribacter versatilis (strain Ellin345)</name>
    <dbReference type="NCBI Taxonomy" id="204669"/>
    <lineage>
        <taxon>Bacteria</taxon>
        <taxon>Pseudomonadati</taxon>
        <taxon>Acidobacteriota</taxon>
        <taxon>Terriglobia</taxon>
        <taxon>Terriglobales</taxon>
        <taxon>Candidatus Korobacteraceae</taxon>
        <taxon>Candidatus Korobacter</taxon>
    </lineage>
</organism>
<evidence type="ECO:0000256" key="1">
    <source>
        <dbReference type="SAM" id="Phobius"/>
    </source>
</evidence>
<dbReference type="STRING" id="204669.Acid345_3740"/>
<dbReference type="InterPro" id="IPR020017">
    <property type="entry name" value="XapX_domain"/>
</dbReference>
<keyword evidence="1" id="KW-1133">Transmembrane helix</keyword>
<dbReference type="EnsemblBacteria" id="ABF42740">
    <property type="protein sequence ID" value="ABF42740"/>
    <property type="gene ID" value="Acid345_3740"/>
</dbReference>
<name>Q1IK60_KORVE</name>
<keyword evidence="3" id="KW-1185">Reference proteome</keyword>
<evidence type="ECO:0000313" key="3">
    <source>
        <dbReference type="Proteomes" id="UP000002432"/>
    </source>
</evidence>
<dbReference type="EMBL" id="CP000360">
    <property type="protein sequence ID" value="ABF42740.1"/>
    <property type="molecule type" value="Genomic_DNA"/>
</dbReference>
<dbReference type="RefSeq" id="WP_011524539.1">
    <property type="nucleotide sequence ID" value="NC_008009.1"/>
</dbReference>
<gene>
    <name evidence="2" type="ordered locus">Acid345_3740</name>
</gene>
<evidence type="ECO:0008006" key="4">
    <source>
        <dbReference type="Google" id="ProtNLM"/>
    </source>
</evidence>
<protein>
    <recommendedName>
        <fullName evidence="4">XapX domain-containing protein</fullName>
    </recommendedName>
</protein>
<dbReference type="KEGG" id="aba:Acid345_3740"/>
<dbReference type="Proteomes" id="UP000002432">
    <property type="component" value="Chromosome"/>
</dbReference>
<dbReference type="NCBIfam" id="TIGR03510">
    <property type="entry name" value="XapX"/>
    <property type="match status" value="1"/>
</dbReference>
<proteinExistence type="predicted"/>
<dbReference type="OrthoDB" id="122938at2"/>